<dbReference type="GO" id="GO:0004252">
    <property type="term" value="F:serine-type endopeptidase activity"/>
    <property type="evidence" value="ECO:0007669"/>
    <property type="project" value="UniProtKB-UniRule"/>
</dbReference>
<keyword evidence="4 5" id="KW-0720">Serine protease</keyword>
<evidence type="ECO:0000313" key="9">
    <source>
        <dbReference type="Proteomes" id="UP000433089"/>
    </source>
</evidence>
<feature type="active site" description="Charge relay system" evidence="5">
    <location>
        <position position="62"/>
    </location>
</feature>
<dbReference type="InterPro" id="IPR050131">
    <property type="entry name" value="Peptidase_S8_subtilisin-like"/>
</dbReference>
<keyword evidence="6" id="KW-0812">Transmembrane</keyword>
<evidence type="ECO:0000313" key="8">
    <source>
        <dbReference type="EMBL" id="VXB81046.1"/>
    </source>
</evidence>
<dbReference type="EMBL" id="CABWLH010000009">
    <property type="protein sequence ID" value="VXB81046.1"/>
    <property type="molecule type" value="Genomic_DNA"/>
</dbReference>
<dbReference type="Gene3D" id="3.40.50.200">
    <property type="entry name" value="Peptidase S8/S53 domain"/>
    <property type="match status" value="1"/>
</dbReference>
<proteinExistence type="inferred from homology"/>
<organism evidence="8 9">
    <name type="scientific">Bacillus altitudinis</name>
    <dbReference type="NCBI Taxonomy" id="293387"/>
    <lineage>
        <taxon>Bacteria</taxon>
        <taxon>Bacillati</taxon>
        <taxon>Bacillota</taxon>
        <taxon>Bacilli</taxon>
        <taxon>Bacillales</taxon>
        <taxon>Bacillaceae</taxon>
        <taxon>Bacillus</taxon>
    </lineage>
</organism>
<dbReference type="PANTHER" id="PTHR43806:SF11">
    <property type="entry name" value="CEREVISIN-RELATED"/>
    <property type="match status" value="1"/>
</dbReference>
<dbReference type="Proteomes" id="UP000433089">
    <property type="component" value="Unassembled WGS sequence"/>
</dbReference>
<evidence type="ECO:0000256" key="5">
    <source>
        <dbReference type="PROSITE-ProRule" id="PRU01240"/>
    </source>
</evidence>
<dbReference type="AlphaFoldDB" id="A0A653TI18"/>
<dbReference type="InterPro" id="IPR015500">
    <property type="entry name" value="Peptidase_S8_subtilisin-rel"/>
</dbReference>
<evidence type="ECO:0000256" key="4">
    <source>
        <dbReference type="ARBA" id="ARBA00022825"/>
    </source>
</evidence>
<sequence length="294" mass="32771">MKRFTLFLVVLILTVTSITLIINKNKTEKFKNENWAYEYLKINKLHNQKKLTGKGVKVALIDSGVSFKQEINVKKGINVLDPKRSYQDNHGHGTHLAGILTNKDIGVAPNIDLYVIKALDNNLNGDINNVIEAVDYSIEEKVDIILMSFGTLKYSIKLESVINRALRNNIVVISSVGNYGLQENSEILYPAKFEGVIAVGALNMNGDIWKGTTVGNGLNVLLPGQYIKSYSKDGSFLYSSGTSMAAAYMAGLAALFFEEYSSDNKYTISKKIWKKIKNLDKINGYSVMNTDKFF</sequence>
<dbReference type="PROSITE" id="PS51892">
    <property type="entry name" value="SUBTILASE"/>
    <property type="match status" value="1"/>
</dbReference>
<evidence type="ECO:0000256" key="2">
    <source>
        <dbReference type="ARBA" id="ARBA00022670"/>
    </source>
</evidence>
<feature type="active site" description="Charge relay system" evidence="5">
    <location>
        <position position="243"/>
    </location>
</feature>
<evidence type="ECO:0000256" key="3">
    <source>
        <dbReference type="ARBA" id="ARBA00022801"/>
    </source>
</evidence>
<dbReference type="PRINTS" id="PR00723">
    <property type="entry name" value="SUBTILISIN"/>
</dbReference>
<dbReference type="PANTHER" id="PTHR43806">
    <property type="entry name" value="PEPTIDASE S8"/>
    <property type="match status" value="1"/>
</dbReference>
<dbReference type="InterPro" id="IPR036852">
    <property type="entry name" value="Peptidase_S8/S53_dom_sf"/>
</dbReference>
<evidence type="ECO:0000256" key="6">
    <source>
        <dbReference type="SAM" id="Phobius"/>
    </source>
</evidence>
<dbReference type="InterPro" id="IPR000209">
    <property type="entry name" value="Peptidase_S8/S53_dom"/>
</dbReference>
<reference evidence="8 9" key="1">
    <citation type="submission" date="2019-10" db="EMBL/GenBank/DDBJ databases">
        <authorList>
            <person name="Karimi E."/>
        </authorList>
    </citation>
    <scope>NUCLEOTIDE SEQUENCE [LARGE SCALE GENOMIC DNA]</scope>
    <source>
        <strain evidence="8">Bacillus sp. 348</strain>
    </source>
</reference>
<feature type="domain" description="Peptidase S8/S53" evidence="7">
    <location>
        <begin position="53"/>
        <end position="278"/>
    </location>
</feature>
<dbReference type="SUPFAM" id="SSF52743">
    <property type="entry name" value="Subtilisin-like"/>
    <property type="match status" value="1"/>
</dbReference>
<keyword evidence="3 5" id="KW-0378">Hydrolase</keyword>
<name>A0A653TI18_BACAB</name>
<keyword evidence="2 5" id="KW-0645">Protease</keyword>
<evidence type="ECO:0000256" key="1">
    <source>
        <dbReference type="ARBA" id="ARBA00011073"/>
    </source>
</evidence>
<gene>
    <name evidence="8" type="ORF">BACI348_41611</name>
</gene>
<evidence type="ECO:0000259" key="7">
    <source>
        <dbReference type="Pfam" id="PF00082"/>
    </source>
</evidence>
<dbReference type="RefSeq" id="WP_159159817.1">
    <property type="nucleotide sequence ID" value="NZ_LR732831.1"/>
</dbReference>
<feature type="active site" description="Charge relay system" evidence="5">
    <location>
        <position position="92"/>
    </location>
</feature>
<protein>
    <recommendedName>
        <fullName evidence="7">Peptidase S8/S53 domain-containing protein</fullName>
    </recommendedName>
</protein>
<feature type="transmembrane region" description="Helical" evidence="6">
    <location>
        <begin position="236"/>
        <end position="257"/>
    </location>
</feature>
<comment type="similarity">
    <text evidence="1 5">Belongs to the peptidase S8 family.</text>
</comment>
<keyword evidence="6" id="KW-0472">Membrane</keyword>
<dbReference type="GO" id="GO:0006508">
    <property type="term" value="P:proteolysis"/>
    <property type="evidence" value="ECO:0007669"/>
    <property type="project" value="UniProtKB-KW"/>
</dbReference>
<accession>A0A653TI18</accession>
<dbReference type="Pfam" id="PF00082">
    <property type="entry name" value="Peptidase_S8"/>
    <property type="match status" value="1"/>
</dbReference>
<keyword evidence="6" id="KW-1133">Transmembrane helix</keyword>